<gene>
    <name evidence="3" type="ORF">CAL19_08665</name>
</gene>
<dbReference type="PROSITE" id="PS51257">
    <property type="entry name" value="PROKAR_LIPOPROTEIN"/>
    <property type="match status" value="1"/>
</dbReference>
<organism evidence="3 4">
    <name type="scientific">Bordetella genomosp. 7</name>
    <dbReference type="NCBI Taxonomy" id="1416805"/>
    <lineage>
        <taxon>Bacteria</taxon>
        <taxon>Pseudomonadati</taxon>
        <taxon>Pseudomonadota</taxon>
        <taxon>Betaproteobacteria</taxon>
        <taxon>Burkholderiales</taxon>
        <taxon>Alcaligenaceae</taxon>
        <taxon>Bordetella</taxon>
    </lineage>
</organism>
<dbReference type="InterPro" id="IPR021729">
    <property type="entry name" value="DUF3298"/>
</dbReference>
<keyword evidence="1" id="KW-0732">Signal</keyword>
<evidence type="ECO:0000313" key="4">
    <source>
        <dbReference type="Proteomes" id="UP000216947"/>
    </source>
</evidence>
<dbReference type="RefSeq" id="WP_094796576.1">
    <property type="nucleotide sequence ID" value="NZ_NEVK01000004.1"/>
</dbReference>
<dbReference type="Gene3D" id="3.30.565.40">
    <property type="entry name" value="Fervidobacterium nodosum Rt17-B1 like"/>
    <property type="match status" value="1"/>
</dbReference>
<feature type="domain" description="DUF3298" evidence="2">
    <location>
        <begin position="192"/>
        <end position="261"/>
    </location>
</feature>
<proteinExistence type="predicted"/>
<name>A0A261RC50_9BORD</name>
<accession>A0A261RC50</accession>
<dbReference type="EMBL" id="NEVK01000004">
    <property type="protein sequence ID" value="OZI22584.1"/>
    <property type="molecule type" value="Genomic_DNA"/>
</dbReference>
<feature type="chain" id="PRO_5012627733" description="DUF3298 domain-containing protein" evidence="1">
    <location>
        <begin position="35"/>
        <end position="275"/>
    </location>
</feature>
<sequence>MQRHFPLFRALTHARAGLAGAALAVLAGCASAPADTISLPSATPQPAKTEAQVAGLAVEKIQWQGTRPGCEGQCPRIEIDSVAFPDIPRLTELVDHVLAYMTGVDPDRPRPYGTLAEYAQYFWQTAQSRDSTIFKASVKAVSGNIIALELHTGQYLTGAAHGIPATQYLNWQRDQNRVLALDEALLPGGRTAYVEALRRAHAAWLTRNEDAQRDPQTYNRMWPFQESDNFALTPEGMVIKYDAYSIAPYSHGQPELLIPYSELHGVLRPEFMPAA</sequence>
<dbReference type="Gene3D" id="3.90.640.20">
    <property type="entry name" value="Heat-shock cognate protein, ATPase"/>
    <property type="match status" value="1"/>
</dbReference>
<evidence type="ECO:0000256" key="1">
    <source>
        <dbReference type="SAM" id="SignalP"/>
    </source>
</evidence>
<keyword evidence="4" id="KW-1185">Reference proteome</keyword>
<dbReference type="InterPro" id="IPR037126">
    <property type="entry name" value="PdaC/RsiV-like_sf"/>
</dbReference>
<reference evidence="4" key="1">
    <citation type="submission" date="2017-05" db="EMBL/GenBank/DDBJ databases">
        <title>Complete and WGS of Bordetella genogroups.</title>
        <authorList>
            <person name="Spilker T."/>
            <person name="Lipuma J."/>
        </authorList>
    </citation>
    <scope>NUCLEOTIDE SEQUENCE [LARGE SCALE GENOMIC DNA]</scope>
    <source>
        <strain evidence="4">AU18089</strain>
    </source>
</reference>
<dbReference type="AlphaFoldDB" id="A0A261RC50"/>
<feature type="signal peptide" evidence="1">
    <location>
        <begin position="1"/>
        <end position="34"/>
    </location>
</feature>
<dbReference type="Pfam" id="PF11738">
    <property type="entry name" value="DUF3298"/>
    <property type="match status" value="1"/>
</dbReference>
<dbReference type="Proteomes" id="UP000216947">
    <property type="component" value="Unassembled WGS sequence"/>
</dbReference>
<protein>
    <recommendedName>
        <fullName evidence="2">DUF3298 domain-containing protein</fullName>
    </recommendedName>
</protein>
<evidence type="ECO:0000259" key="2">
    <source>
        <dbReference type="Pfam" id="PF11738"/>
    </source>
</evidence>
<evidence type="ECO:0000313" key="3">
    <source>
        <dbReference type="EMBL" id="OZI22584.1"/>
    </source>
</evidence>
<comment type="caution">
    <text evidence="3">The sequence shown here is derived from an EMBL/GenBank/DDBJ whole genome shotgun (WGS) entry which is preliminary data.</text>
</comment>